<reference evidence="7" key="1">
    <citation type="submission" date="2024-07" db="EMBL/GenBank/DDBJ databases">
        <title>Complete genome sequence of Prevotella sp. YM-2024 GTC17262.</title>
        <authorList>
            <person name="Hayashi M."/>
            <person name="Muto Y."/>
            <person name="Tanaka K."/>
            <person name="Niwa H."/>
        </authorList>
    </citation>
    <scope>NUCLEOTIDE SEQUENCE</scope>
    <source>
        <strain evidence="7">GTC17262</strain>
    </source>
</reference>
<keyword evidence="2" id="KW-0201">Cytochrome c-type biogenesis</keyword>
<proteinExistence type="predicted"/>
<evidence type="ECO:0000256" key="4">
    <source>
        <dbReference type="ARBA" id="ARBA00023284"/>
    </source>
</evidence>
<gene>
    <name evidence="7" type="ORF">GTC17262_26720</name>
</gene>
<dbReference type="EMBL" id="AP035789">
    <property type="protein sequence ID" value="BFO82481.1"/>
    <property type="molecule type" value="Genomic_DNA"/>
</dbReference>
<evidence type="ECO:0000256" key="3">
    <source>
        <dbReference type="ARBA" id="ARBA00023157"/>
    </source>
</evidence>
<dbReference type="InterPro" id="IPR050553">
    <property type="entry name" value="Thioredoxin_ResA/DsbE_sf"/>
</dbReference>
<dbReference type="GO" id="GO:0030313">
    <property type="term" value="C:cell envelope"/>
    <property type="evidence" value="ECO:0007669"/>
    <property type="project" value="UniProtKB-SubCell"/>
</dbReference>
<keyword evidence="5" id="KW-0732">Signal</keyword>
<evidence type="ECO:0000256" key="2">
    <source>
        <dbReference type="ARBA" id="ARBA00022748"/>
    </source>
</evidence>
<dbReference type="InterPro" id="IPR013766">
    <property type="entry name" value="Thioredoxin_domain"/>
</dbReference>
<organism evidence="7">
    <name type="scientific">Prevotella sp. GTC17262</name>
    <dbReference type="NCBI Taxonomy" id="3236797"/>
    <lineage>
        <taxon>Bacteria</taxon>
        <taxon>Pseudomonadati</taxon>
        <taxon>Bacteroidota</taxon>
        <taxon>Bacteroidia</taxon>
        <taxon>Bacteroidales</taxon>
        <taxon>Prevotellaceae</taxon>
        <taxon>Prevotella</taxon>
    </lineage>
</organism>
<feature type="signal peptide" evidence="5">
    <location>
        <begin position="1"/>
        <end position="21"/>
    </location>
</feature>
<dbReference type="Gene3D" id="3.40.30.10">
    <property type="entry name" value="Glutaredoxin"/>
    <property type="match status" value="1"/>
</dbReference>
<dbReference type="CDD" id="cd02966">
    <property type="entry name" value="TlpA_like_family"/>
    <property type="match status" value="1"/>
</dbReference>
<dbReference type="AlphaFoldDB" id="A0AB33JQR3"/>
<accession>A0AB33JQR3</accession>
<dbReference type="GO" id="GO:0017004">
    <property type="term" value="P:cytochrome complex assembly"/>
    <property type="evidence" value="ECO:0007669"/>
    <property type="project" value="UniProtKB-KW"/>
</dbReference>
<evidence type="ECO:0000313" key="7">
    <source>
        <dbReference type="EMBL" id="BFO82481.1"/>
    </source>
</evidence>
<comment type="subcellular location">
    <subcellularLocation>
        <location evidence="1">Cell envelope</location>
    </subcellularLocation>
</comment>
<keyword evidence="4" id="KW-0676">Redox-active center</keyword>
<dbReference type="PANTHER" id="PTHR42852:SF6">
    <property type="entry name" value="THIOL:DISULFIDE INTERCHANGE PROTEIN DSBE"/>
    <property type="match status" value="1"/>
</dbReference>
<sequence>MMKHLLCGLAILLASIGHGYAQSFVCRISGEVEDLSEKQLMLFESGAFTQITPFVTIEIKDGKFDYRLIGDTLKCYTVCLKSEYERGSMRVAEFIAENAAVHITIPARTGEEDDGIKIVADGEENGMMMKYIAYKDSMFALYDPKFKKLETERESLDRNKQLFKPIVYEIYSKMEHAQDAQRDSLFQLLPKDRLSDIGAALMAKYEDLKDVFRVDLVKWFESNKCFYSLAGIRNQMLSNKLPKTQARLADMFLTYYVDYMPEHPYTQEMIAYGVAASRLQKGKKYIDYDVRGIDGRNVKLSSLYTGKIILIDMWASWCGPCRRRAKAIIPVYEKYKDKGFQIIGIAREMNMENMKSAIEKDGYPWLNLLELNDQHAVWLKNGLQNSAGGGFLIDEQGTILAVYPEADELEKILQERL</sequence>
<feature type="domain" description="Thioredoxin" evidence="6">
    <location>
        <begin position="279"/>
        <end position="417"/>
    </location>
</feature>
<dbReference type="PANTHER" id="PTHR42852">
    <property type="entry name" value="THIOL:DISULFIDE INTERCHANGE PROTEIN DSBE"/>
    <property type="match status" value="1"/>
</dbReference>
<dbReference type="SUPFAM" id="SSF52833">
    <property type="entry name" value="Thioredoxin-like"/>
    <property type="match status" value="1"/>
</dbReference>
<name>A0AB33JQR3_9BACT</name>
<evidence type="ECO:0000256" key="5">
    <source>
        <dbReference type="SAM" id="SignalP"/>
    </source>
</evidence>
<dbReference type="PROSITE" id="PS51352">
    <property type="entry name" value="THIOREDOXIN_2"/>
    <property type="match status" value="1"/>
</dbReference>
<dbReference type="InterPro" id="IPR036249">
    <property type="entry name" value="Thioredoxin-like_sf"/>
</dbReference>
<dbReference type="GO" id="GO:0016491">
    <property type="term" value="F:oxidoreductase activity"/>
    <property type="evidence" value="ECO:0007669"/>
    <property type="project" value="InterPro"/>
</dbReference>
<dbReference type="InterPro" id="IPR017937">
    <property type="entry name" value="Thioredoxin_CS"/>
</dbReference>
<feature type="chain" id="PRO_5044316197" description="Thioredoxin domain-containing protein" evidence="5">
    <location>
        <begin position="22"/>
        <end position="417"/>
    </location>
</feature>
<dbReference type="PROSITE" id="PS00194">
    <property type="entry name" value="THIOREDOXIN_1"/>
    <property type="match status" value="1"/>
</dbReference>
<evidence type="ECO:0000259" key="6">
    <source>
        <dbReference type="PROSITE" id="PS51352"/>
    </source>
</evidence>
<dbReference type="InterPro" id="IPR013740">
    <property type="entry name" value="Redoxin"/>
</dbReference>
<dbReference type="Pfam" id="PF08534">
    <property type="entry name" value="Redoxin"/>
    <property type="match status" value="1"/>
</dbReference>
<protein>
    <recommendedName>
        <fullName evidence="6">Thioredoxin domain-containing protein</fullName>
    </recommendedName>
</protein>
<evidence type="ECO:0000256" key="1">
    <source>
        <dbReference type="ARBA" id="ARBA00004196"/>
    </source>
</evidence>
<keyword evidence="3" id="KW-1015">Disulfide bond</keyword>